<keyword evidence="5" id="KW-0312">Gluconeogenesis</keyword>
<dbReference type="InterPro" id="IPR005131">
    <property type="entry name" value="Ser_deHydtase_bsu"/>
</dbReference>
<evidence type="ECO:0000259" key="12">
    <source>
        <dbReference type="Pfam" id="PF03313"/>
    </source>
</evidence>
<evidence type="ECO:0000256" key="7">
    <source>
        <dbReference type="ARBA" id="ARBA00022723"/>
    </source>
</evidence>
<accession>A0A096B2K1</accession>
<evidence type="ECO:0000313" key="15">
    <source>
        <dbReference type="Proteomes" id="UP000029614"/>
    </source>
</evidence>
<dbReference type="PANTHER" id="PTHR30182:SF1">
    <property type="entry name" value="L-SERINE DEHYDRATASE 1"/>
    <property type="match status" value="1"/>
</dbReference>
<evidence type="ECO:0000256" key="4">
    <source>
        <dbReference type="ARBA" id="ARBA00012093"/>
    </source>
</evidence>
<name>A0A096B2K1_9BACT</name>
<dbReference type="Pfam" id="PF03315">
    <property type="entry name" value="SDH_beta"/>
    <property type="match status" value="2"/>
</dbReference>
<comment type="similarity">
    <text evidence="3">Belongs to the iron-sulfur dependent L-serine dehydratase family.</text>
</comment>
<evidence type="ECO:0000256" key="1">
    <source>
        <dbReference type="ARBA" id="ARBA00001966"/>
    </source>
</evidence>
<keyword evidence="6" id="KW-0004">4Fe-4S</keyword>
<keyword evidence="7" id="KW-0479">Metal-binding</keyword>
<dbReference type="GO" id="GO:0051539">
    <property type="term" value="F:4 iron, 4 sulfur cluster binding"/>
    <property type="evidence" value="ECO:0007669"/>
    <property type="project" value="UniProtKB-KW"/>
</dbReference>
<proteinExistence type="inferred from homology"/>
<protein>
    <recommendedName>
        <fullName evidence="4">L-serine ammonia-lyase</fullName>
        <ecNumber evidence="4">4.3.1.17</ecNumber>
    </recommendedName>
</protein>
<dbReference type="GO" id="GO:0006094">
    <property type="term" value="P:gluconeogenesis"/>
    <property type="evidence" value="ECO:0007669"/>
    <property type="project" value="UniProtKB-KW"/>
</dbReference>
<gene>
    <name evidence="14" type="ORF">HMPREF9302_01245</name>
</gene>
<dbReference type="InterPro" id="IPR051318">
    <property type="entry name" value="Fe-S_L-Ser"/>
</dbReference>
<dbReference type="GO" id="GO:0003941">
    <property type="term" value="F:L-serine ammonia-lyase activity"/>
    <property type="evidence" value="ECO:0007669"/>
    <property type="project" value="UniProtKB-EC"/>
</dbReference>
<keyword evidence="8" id="KW-0408">Iron</keyword>
<evidence type="ECO:0000256" key="8">
    <source>
        <dbReference type="ARBA" id="ARBA00023004"/>
    </source>
</evidence>
<evidence type="ECO:0000256" key="3">
    <source>
        <dbReference type="ARBA" id="ARBA00008636"/>
    </source>
</evidence>
<evidence type="ECO:0000256" key="5">
    <source>
        <dbReference type="ARBA" id="ARBA00022432"/>
    </source>
</evidence>
<dbReference type="Gene3D" id="3.30.1330.90">
    <property type="entry name" value="D-3-phosphoglycerate dehydrogenase, domain 3"/>
    <property type="match status" value="2"/>
</dbReference>
<dbReference type="OrthoDB" id="9805537at2"/>
<reference evidence="14 15" key="1">
    <citation type="submission" date="2014-07" db="EMBL/GenBank/DDBJ databases">
        <authorList>
            <person name="McCorrison J."/>
            <person name="Sanka R."/>
            <person name="Torralba M."/>
            <person name="Gillis M."/>
            <person name="Haft D.H."/>
            <person name="Methe B."/>
            <person name="Sutton G."/>
            <person name="Nelson K.E."/>
        </authorList>
    </citation>
    <scope>NUCLEOTIDE SEQUENCE [LARGE SCALE GENOMIC DNA]</scope>
    <source>
        <strain evidence="14 15">DNF00058</strain>
    </source>
</reference>
<feature type="domain" description="Serine dehydratase-like alpha subunit" evidence="12">
    <location>
        <begin position="155"/>
        <end position="397"/>
    </location>
</feature>
<comment type="cofactor">
    <cofactor evidence="1">
        <name>[4Fe-4S] cluster</name>
        <dbReference type="ChEBI" id="CHEBI:49883"/>
    </cofactor>
</comment>
<dbReference type="GO" id="GO:0046872">
    <property type="term" value="F:metal ion binding"/>
    <property type="evidence" value="ECO:0007669"/>
    <property type="project" value="UniProtKB-KW"/>
</dbReference>
<dbReference type="Pfam" id="PF03313">
    <property type="entry name" value="SDH_alpha"/>
    <property type="match status" value="1"/>
</dbReference>
<dbReference type="PANTHER" id="PTHR30182">
    <property type="entry name" value="L-SERINE DEHYDRATASE"/>
    <property type="match status" value="1"/>
</dbReference>
<evidence type="ECO:0000256" key="2">
    <source>
        <dbReference type="ARBA" id="ARBA00004742"/>
    </source>
</evidence>
<feature type="domain" description="Serine dehydratase beta chain" evidence="13">
    <location>
        <begin position="71"/>
        <end position="113"/>
    </location>
</feature>
<sequence>MDSLRRIFRIGIGPSSSHTMGPRRAAKIFSKKHTDAHRFEVTLYGSLAATGKGHMTDIAVIKPLEVIAPVDLKWLPKTFLPYHPNGLLFRSYDENDNITDEWTVYSVGGGALSEGKGENDMFKNSPVYKLNTIKEIQRWCESTGRGYWEYVDQCEDEGFWDYLREVWAAMKDSVERGLDTEGALPGPLKLARKASTYYVKARSYKASLQSRGLVYSYALAVSEENASGGTIVTAPTCGASGVLPAVLYHLSNGHNFTETKILHALATAGIFGNVAKYNASISGAEVGCQGEVGVACAMASAASCQLFGGSPAQIEYAAEMGLEHHLGMTCDPVCGLVQIPCIERNAFAACRALDAQLYATFSDGMHHVSYDRVIEVMKQTGHDIPSLYKETSTGGLAKNYEY</sequence>
<comment type="pathway">
    <text evidence="2">Carbohydrate biosynthesis; gluconeogenesis.</text>
</comment>
<comment type="caution">
    <text evidence="14">The sequence shown here is derived from an EMBL/GenBank/DDBJ whole genome shotgun (WGS) entry which is preliminary data.</text>
</comment>
<evidence type="ECO:0000313" key="14">
    <source>
        <dbReference type="EMBL" id="KGF53181.1"/>
    </source>
</evidence>
<evidence type="ECO:0000259" key="13">
    <source>
        <dbReference type="Pfam" id="PF03315"/>
    </source>
</evidence>
<dbReference type="SUPFAM" id="SSF143548">
    <property type="entry name" value="Serine metabolism enzymes domain"/>
    <property type="match status" value="1"/>
</dbReference>
<organism evidence="14 15">
    <name type="scientific">Prevotella amnii DNF00058</name>
    <dbReference type="NCBI Taxonomy" id="1401066"/>
    <lineage>
        <taxon>Bacteria</taxon>
        <taxon>Pseudomonadati</taxon>
        <taxon>Bacteroidota</taxon>
        <taxon>Bacteroidia</taxon>
        <taxon>Bacteroidales</taxon>
        <taxon>Prevotellaceae</taxon>
        <taxon>Prevotella</taxon>
    </lineage>
</organism>
<keyword evidence="10" id="KW-0456">Lyase</keyword>
<dbReference type="InterPro" id="IPR029009">
    <property type="entry name" value="ASB_dom_sf"/>
</dbReference>
<evidence type="ECO:0000256" key="11">
    <source>
        <dbReference type="ARBA" id="ARBA00049406"/>
    </source>
</evidence>
<comment type="catalytic activity">
    <reaction evidence="11">
        <text>L-serine = pyruvate + NH4(+)</text>
        <dbReference type="Rhea" id="RHEA:19169"/>
        <dbReference type="ChEBI" id="CHEBI:15361"/>
        <dbReference type="ChEBI" id="CHEBI:28938"/>
        <dbReference type="ChEBI" id="CHEBI:33384"/>
        <dbReference type="EC" id="4.3.1.17"/>
    </reaction>
</comment>
<evidence type="ECO:0000256" key="10">
    <source>
        <dbReference type="ARBA" id="ARBA00023239"/>
    </source>
</evidence>
<dbReference type="EMBL" id="JRNU01000002">
    <property type="protein sequence ID" value="KGF53181.1"/>
    <property type="molecule type" value="Genomic_DNA"/>
</dbReference>
<feature type="domain" description="Serine dehydratase beta chain" evidence="13">
    <location>
        <begin position="5"/>
        <end position="69"/>
    </location>
</feature>
<dbReference type="InterPro" id="IPR005130">
    <property type="entry name" value="Ser_deHydtase-like_asu"/>
</dbReference>
<evidence type="ECO:0000256" key="9">
    <source>
        <dbReference type="ARBA" id="ARBA00023014"/>
    </source>
</evidence>
<evidence type="ECO:0000256" key="6">
    <source>
        <dbReference type="ARBA" id="ARBA00022485"/>
    </source>
</evidence>
<dbReference type="AlphaFoldDB" id="A0A096B2K1"/>
<keyword evidence="9" id="KW-0411">Iron-sulfur</keyword>
<dbReference type="Proteomes" id="UP000029614">
    <property type="component" value="Unassembled WGS sequence"/>
</dbReference>
<dbReference type="EC" id="4.3.1.17" evidence="4"/>
<keyword evidence="15" id="KW-1185">Reference proteome</keyword>
<dbReference type="RefSeq" id="WP_024992710.1">
    <property type="nucleotide sequence ID" value="NZ_JRNU01000002.1"/>
</dbReference>